<dbReference type="PIRSF" id="PIRSF037618">
    <property type="entry name" value="RNA_Mtase_bacteria_prd"/>
    <property type="match status" value="1"/>
</dbReference>
<dbReference type="PANTHER" id="PTHR47313:SF1">
    <property type="entry name" value="RIBOSOMAL RNA LARGE SUBUNIT METHYLTRANSFERASE K_L"/>
    <property type="match status" value="1"/>
</dbReference>
<keyword evidence="4 6" id="KW-0808">Transferase</keyword>
<feature type="domain" description="THUMP" evidence="8">
    <location>
        <begin position="45"/>
        <end position="157"/>
    </location>
</feature>
<dbReference type="EC" id="2.1.1.173" evidence="6"/>
<dbReference type="InterPro" id="IPR017244">
    <property type="entry name" value="23SrRNA_methyltr_KL"/>
</dbReference>
<dbReference type="EC" id="2.1.1.264" evidence="6"/>
<protein>
    <recommendedName>
        <fullName evidence="6">Ribosomal RNA large subunit methyltransferase K/L</fullName>
    </recommendedName>
    <domain>
        <recommendedName>
            <fullName evidence="6">23S rRNA m2G2445 methyltransferase</fullName>
            <ecNumber evidence="6">2.1.1.173</ecNumber>
        </recommendedName>
        <alternativeName>
            <fullName evidence="6">rRNA (guanine-N(2)-)-methyltransferase RlmL</fullName>
        </alternativeName>
    </domain>
    <domain>
        <recommendedName>
            <fullName evidence="6">23S rRNA m7G2069 methyltransferase</fullName>
            <ecNumber evidence="6">2.1.1.264</ecNumber>
        </recommendedName>
        <alternativeName>
            <fullName evidence="6">rRNA (guanine-N(7)-)-methyltransferase RlmK</fullName>
        </alternativeName>
    </domain>
</protein>
<keyword evidence="1 6" id="KW-0963">Cytoplasm</keyword>
<evidence type="ECO:0000256" key="5">
    <source>
        <dbReference type="ARBA" id="ARBA00022691"/>
    </source>
</evidence>
<reference evidence="9 10" key="1">
    <citation type="submission" date="2020-09" db="EMBL/GenBank/DDBJ databases">
        <title>Methylomonas albis sp. nov. and Methylomonas fluvii sp. nov.: Two cold-adapted methanotrophs from the River Elbe and an amended description of Methylovulum psychrotolerans strain Eb1.</title>
        <authorList>
            <person name="Bussmann I.K."/>
            <person name="Klings K.-W."/>
            <person name="Warnstedt J."/>
            <person name="Hoppert M."/>
            <person name="Saborowski A."/>
            <person name="Horn F."/>
            <person name="Liebner S."/>
        </authorList>
    </citation>
    <scope>NUCLEOTIDE SEQUENCE [LARGE SCALE GENOMIC DNA]</scope>
    <source>
        <strain evidence="9 10">EbB</strain>
    </source>
</reference>
<keyword evidence="10" id="KW-1185">Reference proteome</keyword>
<gene>
    <name evidence="9" type="primary">rlmKL</name>
    <name evidence="6" type="synonym">rlmL</name>
    <name evidence="9" type="ORF">EBB_01000</name>
</gene>
<dbReference type="Pfam" id="PF10672">
    <property type="entry name" value="Methyltrans_SAM"/>
    <property type="match status" value="1"/>
</dbReference>
<evidence type="ECO:0000256" key="2">
    <source>
        <dbReference type="ARBA" id="ARBA00022552"/>
    </source>
</evidence>
<dbReference type="PROSITE" id="PS01261">
    <property type="entry name" value="UPF0020"/>
    <property type="match status" value="1"/>
</dbReference>
<comment type="function">
    <text evidence="6">Specifically methylates the guanine in position 2445 (m2G2445) and the guanine in position 2069 (m7G2069) of 23S rRNA.</text>
</comment>
<dbReference type="InterPro" id="IPR002052">
    <property type="entry name" value="DNA_methylase_N6_adenine_CS"/>
</dbReference>
<evidence type="ECO:0000259" key="8">
    <source>
        <dbReference type="PROSITE" id="PS51165"/>
    </source>
</evidence>
<sequence>MSQYPLFATTPKAMEGILANEIKALGGQNVREKMAGVAFEGDLALAYRVCLWSRTANRVFLPLSSFEVKSQQDLYDGVKKINWFEHIKPDDSLAVSFSSKNNPAINNTHFGALKVKDAIVDQMRAKFNKRPNIDTDRPSIRVNVYLHNETAQLSLDLSGESLHKRGYRDINIAAPIKENLAAAILLRAGWPKIAEEGGSLLDPMCGSGTMLLEGAMIAADYAPGLQRDYFGFLGWKKHDAAIWQSLLDEAKQRRDIGLSKMPVIVGFDQDRRTVVAALQHVENAGLTGKIHIERRDIGDATAAESWPKGLIACNPPYGERLGDEAETSELYRRFGEVLKQRFVGWQVAMIISNPELGFRLGVRSQKPITLFNGALECKLLRFNIEEQTFFEPKAKSQQERIEQISRRTETEQPDNQADMFANRLRKNLKKIGKWAKQNQVSCYRLYDADLPEYAVAVDVYQGAQTWVNVQEYESPKTIDPAKANQRLAGAMVEIPKVLEIPKEQVFLKIRRKQKSTDQYEKQGESGRFHVVEEGGCKFWVNFEDYLDTGLFLDHRPIRLMIQKQAKGKRFLNLFAYTGSASVHAAVGGAASSLTVDMSNTYLDWAKRNFDLNGIQGDHKLLRANCVEWLAEQAGAKDKPQFDLIFLDPPTFSNSKKMDEAFDIQNDHLHLLRSAVALLAPEGVLYFSTNFRRFKLDKQALADLQIEDISAKTIPEDFARDQKIHYCWRISR</sequence>
<dbReference type="InterPro" id="IPR029063">
    <property type="entry name" value="SAM-dependent_MTases_sf"/>
</dbReference>
<dbReference type="Gene3D" id="3.30.2130.30">
    <property type="match status" value="1"/>
</dbReference>
<dbReference type="SUPFAM" id="SSF53335">
    <property type="entry name" value="S-adenosyl-L-methionine-dependent methyltransferases"/>
    <property type="match status" value="2"/>
</dbReference>
<dbReference type="InterPro" id="IPR019614">
    <property type="entry name" value="SAM-dep_methyl-trfase"/>
</dbReference>
<keyword evidence="7" id="KW-0694">RNA-binding</keyword>
<dbReference type="CDD" id="cd11715">
    <property type="entry name" value="THUMP_AdoMetMT"/>
    <property type="match status" value="1"/>
</dbReference>
<keyword evidence="3 6" id="KW-0489">Methyltransferase</keyword>
<accession>A0ABR9D7T2</accession>
<evidence type="ECO:0000256" key="1">
    <source>
        <dbReference type="ARBA" id="ARBA00022490"/>
    </source>
</evidence>
<dbReference type="InterPro" id="IPR004114">
    <property type="entry name" value="THUMP_dom"/>
</dbReference>
<evidence type="ECO:0000313" key="10">
    <source>
        <dbReference type="Proteomes" id="UP000641152"/>
    </source>
</evidence>
<comment type="catalytic activity">
    <reaction evidence="6">
        <text>guanosine(2069) in 23S rRNA + S-adenosyl-L-methionine = N(2)-methylguanosine(2069) in 23S rRNA + S-adenosyl-L-homocysteine + H(+)</text>
        <dbReference type="Rhea" id="RHEA:43772"/>
        <dbReference type="Rhea" id="RHEA-COMP:10688"/>
        <dbReference type="Rhea" id="RHEA-COMP:10689"/>
        <dbReference type="ChEBI" id="CHEBI:15378"/>
        <dbReference type="ChEBI" id="CHEBI:57856"/>
        <dbReference type="ChEBI" id="CHEBI:59789"/>
        <dbReference type="ChEBI" id="CHEBI:74269"/>
        <dbReference type="ChEBI" id="CHEBI:74481"/>
        <dbReference type="EC" id="2.1.1.264"/>
    </reaction>
</comment>
<dbReference type="NCBIfam" id="NF008748">
    <property type="entry name" value="PRK11783.1"/>
    <property type="match status" value="1"/>
</dbReference>
<dbReference type="InterPro" id="IPR000241">
    <property type="entry name" value="RlmKL-like_Mtase"/>
</dbReference>
<dbReference type="Gene3D" id="3.30.750.80">
    <property type="entry name" value="RNA methyltransferase domain (HRMD) like"/>
    <property type="match status" value="1"/>
</dbReference>
<keyword evidence="2 6" id="KW-0698">rRNA processing</keyword>
<dbReference type="HAMAP" id="MF_01858">
    <property type="entry name" value="23SrRNA_methyltr_KL"/>
    <property type="match status" value="1"/>
</dbReference>
<dbReference type="CDD" id="cd02440">
    <property type="entry name" value="AdoMet_MTases"/>
    <property type="match status" value="1"/>
</dbReference>
<dbReference type="Pfam" id="PF01170">
    <property type="entry name" value="UPF0020"/>
    <property type="match status" value="1"/>
</dbReference>
<comment type="similarity">
    <text evidence="6">Belongs to the methyltransferase superfamily. RlmKL family.</text>
</comment>
<dbReference type="GO" id="GO:0052915">
    <property type="term" value="F:23S rRNA (guanine(2445)-N(2))-methyltransferase activity"/>
    <property type="evidence" value="ECO:0007669"/>
    <property type="project" value="UniProtKB-EC"/>
</dbReference>
<evidence type="ECO:0000313" key="9">
    <source>
        <dbReference type="EMBL" id="MBD9359148.1"/>
    </source>
</evidence>
<evidence type="ECO:0000256" key="4">
    <source>
        <dbReference type="ARBA" id="ARBA00022679"/>
    </source>
</evidence>
<dbReference type="InterPro" id="IPR054170">
    <property type="entry name" value="RlmL_1st"/>
</dbReference>
<comment type="catalytic activity">
    <reaction evidence="6">
        <text>guanosine(2445) in 23S rRNA + S-adenosyl-L-methionine = N(2)-methylguanosine(2445) in 23S rRNA + S-adenosyl-L-homocysteine + H(+)</text>
        <dbReference type="Rhea" id="RHEA:42740"/>
        <dbReference type="Rhea" id="RHEA-COMP:10215"/>
        <dbReference type="Rhea" id="RHEA-COMP:10216"/>
        <dbReference type="ChEBI" id="CHEBI:15378"/>
        <dbReference type="ChEBI" id="CHEBI:57856"/>
        <dbReference type="ChEBI" id="CHEBI:59789"/>
        <dbReference type="ChEBI" id="CHEBI:74269"/>
        <dbReference type="ChEBI" id="CHEBI:74481"/>
        <dbReference type="EC" id="2.1.1.173"/>
    </reaction>
</comment>
<dbReference type="PANTHER" id="PTHR47313">
    <property type="entry name" value="RIBOSOMAL RNA LARGE SUBUNIT METHYLTRANSFERASE K/L"/>
    <property type="match status" value="1"/>
</dbReference>
<name>A0ABR9D7T2_9GAMM</name>
<dbReference type="Pfam" id="PF02926">
    <property type="entry name" value="THUMP"/>
    <property type="match status" value="1"/>
</dbReference>
<dbReference type="Pfam" id="PF22020">
    <property type="entry name" value="RlmL_1st"/>
    <property type="match status" value="1"/>
</dbReference>
<comment type="caution">
    <text evidence="9">The sequence shown here is derived from an EMBL/GenBank/DDBJ whole genome shotgun (WGS) entry which is preliminary data.</text>
</comment>
<dbReference type="Proteomes" id="UP000641152">
    <property type="component" value="Unassembled WGS sequence"/>
</dbReference>
<dbReference type="RefSeq" id="WP_192392078.1">
    <property type="nucleotide sequence ID" value="NZ_CAJHIU010000001.1"/>
</dbReference>
<dbReference type="InterPro" id="IPR053943">
    <property type="entry name" value="RlmKL-like_Mtase_CS"/>
</dbReference>
<evidence type="ECO:0000256" key="7">
    <source>
        <dbReference type="PROSITE-ProRule" id="PRU00529"/>
    </source>
</evidence>
<proteinExistence type="inferred from homology"/>
<dbReference type="SMART" id="SM00981">
    <property type="entry name" value="THUMP"/>
    <property type="match status" value="1"/>
</dbReference>
<evidence type="ECO:0000256" key="6">
    <source>
        <dbReference type="HAMAP-Rule" id="MF_01858"/>
    </source>
</evidence>
<dbReference type="Gene3D" id="3.40.50.150">
    <property type="entry name" value="Vaccinia Virus protein VP39"/>
    <property type="match status" value="2"/>
</dbReference>
<dbReference type="PROSITE" id="PS51165">
    <property type="entry name" value="THUMP"/>
    <property type="match status" value="1"/>
</dbReference>
<organism evidence="9 10">
    <name type="scientific">Methylomonas fluvii</name>
    <dbReference type="NCBI Taxonomy" id="1854564"/>
    <lineage>
        <taxon>Bacteria</taxon>
        <taxon>Pseudomonadati</taxon>
        <taxon>Pseudomonadota</taxon>
        <taxon>Gammaproteobacteria</taxon>
        <taxon>Methylococcales</taxon>
        <taxon>Methylococcaceae</taxon>
        <taxon>Methylomonas</taxon>
    </lineage>
</organism>
<dbReference type="EMBL" id="JACXST010000001">
    <property type="protein sequence ID" value="MBD9359148.1"/>
    <property type="molecule type" value="Genomic_DNA"/>
</dbReference>
<comment type="subcellular location">
    <subcellularLocation>
        <location evidence="6">Cytoplasm</location>
    </subcellularLocation>
</comment>
<evidence type="ECO:0000256" key="3">
    <source>
        <dbReference type="ARBA" id="ARBA00022603"/>
    </source>
</evidence>
<keyword evidence="5 6" id="KW-0949">S-adenosyl-L-methionine</keyword>
<dbReference type="PROSITE" id="PS00092">
    <property type="entry name" value="N6_MTASE"/>
    <property type="match status" value="1"/>
</dbReference>